<keyword evidence="2" id="KW-1185">Reference proteome</keyword>
<sequence length="225" mass="27160">MRNIQIRYITIWRINKPKDKYDRIINEKLYPRNENNITKLWNGIKKNILIDSKNPDEETEKYFQFSVQKLMESPGRFTFRKFYNYLQELCMELKLIGKNTLPEEQITGTFLQLKNQYNMMSYLTDEEFESDNHKIFTFETKKLISNSLNVDIKDVDDMLLHHETCKIDRTWYFRRLILGRKLPTNFKERDYISYQRPSSNNTTNNINNTTFVDKNFSEIIISSIS</sequence>
<dbReference type="RefSeq" id="XP_953561.1">
    <property type="nucleotide sequence ID" value="XM_948468.1"/>
</dbReference>
<name>Q4UJ56_THEAN</name>
<reference evidence="1 2" key="1">
    <citation type="journal article" date="2005" name="Science">
        <title>Genome of the host-cell transforming parasite Theileria annulata compared with T. parva.</title>
        <authorList>
            <person name="Pain A."/>
            <person name="Renauld H."/>
            <person name="Berriman M."/>
            <person name="Murphy L."/>
            <person name="Yeats C.A."/>
            <person name="Weir W."/>
            <person name="Kerhornou A."/>
            <person name="Aslett M."/>
            <person name="Bishop R."/>
            <person name="Bouchier C."/>
            <person name="Cochet M."/>
            <person name="Coulson R.M.R."/>
            <person name="Cronin A."/>
            <person name="de Villiers E.P."/>
            <person name="Fraser A."/>
            <person name="Fosker N."/>
            <person name="Gardner M."/>
            <person name="Goble A."/>
            <person name="Griffiths-Jones S."/>
            <person name="Harris D.E."/>
            <person name="Katzer F."/>
            <person name="Larke N."/>
            <person name="Lord A."/>
            <person name="Maser P."/>
            <person name="McKellar S."/>
            <person name="Mooney P."/>
            <person name="Morton F."/>
            <person name="Nene V."/>
            <person name="O'Neil S."/>
            <person name="Price C."/>
            <person name="Quail M.A."/>
            <person name="Rabbinowitsch E."/>
            <person name="Rawlings N.D."/>
            <person name="Rutter S."/>
            <person name="Saunders D."/>
            <person name="Seeger K."/>
            <person name="Shah T."/>
            <person name="Squares R."/>
            <person name="Squares S."/>
            <person name="Tivey A."/>
            <person name="Walker A.R."/>
            <person name="Woodward J."/>
            <person name="Dobbelaere D.A.E."/>
            <person name="Langsley G."/>
            <person name="Rajandream M.A."/>
            <person name="McKeever D."/>
            <person name="Shiels B."/>
            <person name="Tait A."/>
            <person name="Barrell B.G."/>
            <person name="Hall N."/>
        </authorList>
    </citation>
    <scope>NUCLEOTIDE SEQUENCE [LARGE SCALE GENOMIC DNA]</scope>
    <source>
        <strain evidence="2">Ankara</strain>
    </source>
</reference>
<protein>
    <submittedName>
        <fullName evidence="1">Uncharacterized protein</fullName>
    </submittedName>
</protein>
<dbReference type="AlphaFoldDB" id="Q4UJ56"/>
<dbReference type="InParanoid" id="Q4UJ56"/>
<dbReference type="EMBL" id="CR940347">
    <property type="protein sequence ID" value="CAI72883.1"/>
    <property type="molecule type" value="Genomic_DNA"/>
</dbReference>
<accession>Q4UJ56</accession>
<dbReference type="VEuPathDB" id="PiroplasmaDB:TA09730"/>
<dbReference type="KEGG" id="tan:TA09730"/>
<dbReference type="eggNOG" id="ENOG502SW9Z">
    <property type="taxonomic scope" value="Eukaryota"/>
</dbReference>
<gene>
    <name evidence="1" type="ORF">TA09730</name>
</gene>
<dbReference type="OrthoDB" id="418962at2759"/>
<proteinExistence type="predicted"/>
<evidence type="ECO:0000313" key="2">
    <source>
        <dbReference type="Proteomes" id="UP000001950"/>
    </source>
</evidence>
<dbReference type="FunCoup" id="Q4UJ56">
    <property type="interactions" value="3"/>
</dbReference>
<dbReference type="Proteomes" id="UP000001950">
    <property type="component" value="Chromosome 1"/>
</dbReference>
<organism evidence="1 2">
    <name type="scientific">Theileria annulata</name>
    <dbReference type="NCBI Taxonomy" id="5874"/>
    <lineage>
        <taxon>Eukaryota</taxon>
        <taxon>Sar</taxon>
        <taxon>Alveolata</taxon>
        <taxon>Apicomplexa</taxon>
        <taxon>Aconoidasida</taxon>
        <taxon>Piroplasmida</taxon>
        <taxon>Theileriidae</taxon>
        <taxon>Theileria</taxon>
    </lineage>
</organism>
<evidence type="ECO:0000313" key="1">
    <source>
        <dbReference type="EMBL" id="CAI72883.1"/>
    </source>
</evidence>
<dbReference type="GeneID" id="3864336"/>